<dbReference type="EMBL" id="JANIIK010000035">
    <property type="protein sequence ID" value="KAJ3612940.1"/>
    <property type="molecule type" value="Genomic_DNA"/>
</dbReference>
<gene>
    <name evidence="1" type="ORF">NHX12_019197</name>
</gene>
<accession>A0A9Q0IWE1</accession>
<evidence type="ECO:0000313" key="2">
    <source>
        <dbReference type="Proteomes" id="UP001148018"/>
    </source>
</evidence>
<protein>
    <submittedName>
        <fullName evidence="1">Uncharacterized protein</fullName>
    </submittedName>
</protein>
<keyword evidence="2" id="KW-1185">Reference proteome</keyword>
<proteinExistence type="predicted"/>
<reference evidence="1" key="1">
    <citation type="submission" date="2022-07" db="EMBL/GenBank/DDBJ databases">
        <title>Chromosome-level genome of Muraenolepis orangiensis.</title>
        <authorList>
            <person name="Kim J."/>
        </authorList>
    </citation>
    <scope>NUCLEOTIDE SEQUENCE</scope>
    <source>
        <strain evidence="1">KU_S4_2022</strain>
        <tissue evidence="1">Muscle</tissue>
    </source>
</reference>
<dbReference type="Proteomes" id="UP001148018">
    <property type="component" value="Unassembled WGS sequence"/>
</dbReference>
<evidence type="ECO:0000313" key="1">
    <source>
        <dbReference type="EMBL" id="KAJ3612940.1"/>
    </source>
</evidence>
<comment type="caution">
    <text evidence="1">The sequence shown here is derived from an EMBL/GenBank/DDBJ whole genome shotgun (WGS) entry which is preliminary data.</text>
</comment>
<name>A0A9Q0IWE1_9TELE</name>
<organism evidence="1 2">
    <name type="scientific">Muraenolepis orangiensis</name>
    <name type="common">Patagonian moray cod</name>
    <dbReference type="NCBI Taxonomy" id="630683"/>
    <lineage>
        <taxon>Eukaryota</taxon>
        <taxon>Metazoa</taxon>
        <taxon>Chordata</taxon>
        <taxon>Craniata</taxon>
        <taxon>Vertebrata</taxon>
        <taxon>Euteleostomi</taxon>
        <taxon>Actinopterygii</taxon>
        <taxon>Neopterygii</taxon>
        <taxon>Teleostei</taxon>
        <taxon>Neoteleostei</taxon>
        <taxon>Acanthomorphata</taxon>
        <taxon>Zeiogadaria</taxon>
        <taxon>Gadariae</taxon>
        <taxon>Gadiformes</taxon>
        <taxon>Muraenolepidoidei</taxon>
        <taxon>Muraenolepididae</taxon>
        <taxon>Muraenolepis</taxon>
    </lineage>
</organism>
<dbReference type="AlphaFoldDB" id="A0A9Q0IWE1"/>
<sequence length="106" mass="11849">MKKGYLSVNSLKILQGHPGAGGYATHDNITVEELSEKKSSIDSQKVFCVGGTCNMNTPDMMFQLFHSQVVLDRRLVYREIQVLSELGPVFWVESIHPFAAGDLMEM</sequence>